<dbReference type="EMBL" id="QFWT01000004">
    <property type="protein sequence ID" value="PWI33728.1"/>
    <property type="molecule type" value="Genomic_DNA"/>
</dbReference>
<dbReference type="GO" id="GO:0005886">
    <property type="term" value="C:plasma membrane"/>
    <property type="evidence" value="ECO:0007669"/>
    <property type="project" value="TreeGrafter"/>
</dbReference>
<dbReference type="Proteomes" id="UP000245362">
    <property type="component" value="Unassembled WGS sequence"/>
</dbReference>
<reference evidence="2 3" key="1">
    <citation type="submission" date="2018-05" db="EMBL/GenBank/DDBJ databases">
        <title>Vibrio limimaris sp. nov., isolated from marine sediment.</title>
        <authorList>
            <person name="Li C.-M."/>
        </authorList>
    </citation>
    <scope>NUCLEOTIDE SEQUENCE [LARGE SCALE GENOMIC DNA]</scope>
    <source>
        <strain evidence="2 3">E4404</strain>
    </source>
</reference>
<dbReference type="InterPro" id="IPR008523">
    <property type="entry name" value="DUF805"/>
</dbReference>
<organism evidence="2 3">
    <name type="scientific">Vibrio albus</name>
    <dbReference type="NCBI Taxonomy" id="2200953"/>
    <lineage>
        <taxon>Bacteria</taxon>
        <taxon>Pseudomonadati</taxon>
        <taxon>Pseudomonadota</taxon>
        <taxon>Gammaproteobacteria</taxon>
        <taxon>Vibrionales</taxon>
        <taxon>Vibrionaceae</taxon>
        <taxon>Vibrio</taxon>
    </lineage>
</organism>
<keyword evidence="1" id="KW-0812">Transmembrane</keyword>
<evidence type="ECO:0000313" key="2">
    <source>
        <dbReference type="EMBL" id="PWI33728.1"/>
    </source>
</evidence>
<evidence type="ECO:0000256" key="1">
    <source>
        <dbReference type="SAM" id="Phobius"/>
    </source>
</evidence>
<dbReference type="Pfam" id="PF05656">
    <property type="entry name" value="DUF805"/>
    <property type="match status" value="1"/>
</dbReference>
<keyword evidence="1" id="KW-0472">Membrane</keyword>
<accession>A0A2U3BAB9</accession>
<sequence length="141" mass="15649">MSVKELLFSFQGRINRRTFWIWNACYYVVIMVVATVLKEFYPAGLGTILPVCLVVLVVPDLAVTAKRWHDRNKSNKFLLLNIPVIMGRFTVPVGGLAAQSQPTTMETALSMAALICGLWILIECGFLKGNAAENQYGQPQA</sequence>
<gene>
    <name evidence="2" type="ORF">DI392_09720</name>
</gene>
<dbReference type="RefSeq" id="WP_109319712.1">
    <property type="nucleotide sequence ID" value="NZ_QFWT01000004.1"/>
</dbReference>
<name>A0A2U3BAB9_9VIBR</name>
<feature type="transmembrane region" description="Helical" evidence="1">
    <location>
        <begin position="77"/>
        <end position="97"/>
    </location>
</feature>
<dbReference type="AlphaFoldDB" id="A0A2U3BAB9"/>
<keyword evidence="3" id="KW-1185">Reference proteome</keyword>
<feature type="transmembrane region" description="Helical" evidence="1">
    <location>
        <begin position="109"/>
        <end position="127"/>
    </location>
</feature>
<dbReference type="OrthoDB" id="9812349at2"/>
<dbReference type="PANTHER" id="PTHR34980">
    <property type="entry name" value="INNER MEMBRANE PROTEIN-RELATED-RELATED"/>
    <property type="match status" value="1"/>
</dbReference>
<proteinExistence type="predicted"/>
<comment type="caution">
    <text evidence="2">The sequence shown here is derived from an EMBL/GenBank/DDBJ whole genome shotgun (WGS) entry which is preliminary data.</text>
</comment>
<feature type="transmembrane region" description="Helical" evidence="1">
    <location>
        <begin position="20"/>
        <end position="37"/>
    </location>
</feature>
<keyword evidence="1" id="KW-1133">Transmembrane helix</keyword>
<evidence type="ECO:0000313" key="3">
    <source>
        <dbReference type="Proteomes" id="UP000245362"/>
    </source>
</evidence>
<dbReference type="PANTHER" id="PTHR34980:SF1">
    <property type="entry name" value="INNER MEMBRANE PROTEIN"/>
    <property type="match status" value="1"/>
</dbReference>
<protein>
    <submittedName>
        <fullName evidence="2">DUF805 domain-containing protein</fullName>
    </submittedName>
</protein>
<feature type="transmembrane region" description="Helical" evidence="1">
    <location>
        <begin position="43"/>
        <end position="65"/>
    </location>
</feature>